<accession>A0A4R3KIU8</accession>
<reference evidence="1 2" key="1">
    <citation type="submission" date="2019-03" db="EMBL/GenBank/DDBJ databases">
        <title>Genomic Encyclopedia of Type Strains, Phase IV (KMG-IV): sequencing the most valuable type-strain genomes for metagenomic binning, comparative biology and taxonomic classification.</title>
        <authorList>
            <person name="Goeker M."/>
        </authorList>
    </citation>
    <scope>NUCLEOTIDE SEQUENCE [LARGE SCALE GENOMIC DNA]</scope>
    <source>
        <strain evidence="1 2">DSM 23802</strain>
    </source>
</reference>
<organism evidence="1 2">
    <name type="scientific">Tepidibacillus fermentans</name>
    <dbReference type="NCBI Taxonomy" id="1281767"/>
    <lineage>
        <taxon>Bacteria</taxon>
        <taxon>Bacillati</taxon>
        <taxon>Bacillota</taxon>
        <taxon>Bacilli</taxon>
        <taxon>Bacillales</taxon>
        <taxon>Bacillaceae</taxon>
        <taxon>Tepidibacillus</taxon>
    </lineage>
</organism>
<gene>
    <name evidence="1" type="ORF">EDD72_106143</name>
</gene>
<keyword evidence="2" id="KW-1185">Reference proteome</keyword>
<evidence type="ECO:0000313" key="2">
    <source>
        <dbReference type="Proteomes" id="UP000295788"/>
    </source>
</evidence>
<proteinExistence type="predicted"/>
<dbReference type="AlphaFoldDB" id="A0A4R3KIU8"/>
<dbReference type="Proteomes" id="UP000295788">
    <property type="component" value="Unassembled WGS sequence"/>
</dbReference>
<evidence type="ECO:0000313" key="1">
    <source>
        <dbReference type="EMBL" id="TCS83214.1"/>
    </source>
</evidence>
<protein>
    <submittedName>
        <fullName evidence="1">Uncharacterized protein</fullName>
    </submittedName>
</protein>
<dbReference type="EMBL" id="SMAB01000006">
    <property type="protein sequence ID" value="TCS83214.1"/>
    <property type="molecule type" value="Genomic_DNA"/>
</dbReference>
<name>A0A4R3KIU8_9BACI</name>
<comment type="caution">
    <text evidence="1">The sequence shown here is derived from an EMBL/GenBank/DDBJ whole genome shotgun (WGS) entry which is preliminary data.</text>
</comment>
<sequence>MEITIRTVFFNHNIKIENVPVYSCPVCENHQLIGHSEILMKEMINEIDLTEKKVRVIPFENKCELAQLIMMAYNQQEHPYIEGSIQEDLQDLLNELMVEGELEESYWMEEIRKKIEKYVH</sequence>